<protein>
    <submittedName>
        <fullName evidence="3">SPW repeat protein</fullName>
    </submittedName>
</protein>
<dbReference type="RefSeq" id="WP_206657385.1">
    <property type="nucleotide sequence ID" value="NZ_CP071182.1"/>
</dbReference>
<keyword evidence="1" id="KW-0472">Membrane</keyword>
<reference evidence="3 4" key="1">
    <citation type="submission" date="2021-02" db="EMBL/GenBank/DDBJ databases">
        <title>Alicyclobacillus curvatus sp. nov. and Alicyclobacillus mengziensis sp. nov., two acidophilic bacteria isolated from acid mine drainage.</title>
        <authorList>
            <person name="Huang Y."/>
        </authorList>
    </citation>
    <scope>NUCLEOTIDE SEQUENCE [LARGE SCALE GENOMIC DNA]</scope>
    <source>
        <strain evidence="3 4">S30H14</strain>
    </source>
</reference>
<feature type="transmembrane region" description="Helical" evidence="1">
    <location>
        <begin position="84"/>
        <end position="105"/>
    </location>
</feature>
<dbReference type="InterPro" id="IPR005530">
    <property type="entry name" value="SPW"/>
</dbReference>
<keyword evidence="1" id="KW-0812">Transmembrane</keyword>
<dbReference type="AlphaFoldDB" id="A0A9X7Z6J6"/>
<evidence type="ECO:0000313" key="4">
    <source>
        <dbReference type="Proteomes" id="UP000663505"/>
    </source>
</evidence>
<gene>
    <name evidence="3" type="ORF">JZ786_03190</name>
</gene>
<organism evidence="3 4">
    <name type="scientific">Alicyclobacillus mengziensis</name>
    <dbReference type="NCBI Taxonomy" id="2931921"/>
    <lineage>
        <taxon>Bacteria</taxon>
        <taxon>Bacillati</taxon>
        <taxon>Bacillota</taxon>
        <taxon>Bacilli</taxon>
        <taxon>Bacillales</taxon>
        <taxon>Alicyclobacillaceae</taxon>
        <taxon>Alicyclobacillus</taxon>
    </lineage>
</organism>
<keyword evidence="4" id="KW-1185">Reference proteome</keyword>
<name>A0A9X7Z6J6_9BACL</name>
<dbReference type="KEGG" id="afx:JZ786_03190"/>
<proteinExistence type="predicted"/>
<evidence type="ECO:0000256" key="1">
    <source>
        <dbReference type="SAM" id="Phobius"/>
    </source>
</evidence>
<keyword evidence="1" id="KW-1133">Transmembrane helix</keyword>
<feature type="transmembrane region" description="Helical" evidence="1">
    <location>
        <begin position="59"/>
        <end position="78"/>
    </location>
</feature>
<feature type="domain" description="SPW repeat-containing integral membrane" evidence="2">
    <location>
        <begin position="3"/>
        <end position="100"/>
    </location>
</feature>
<sequence>MKWRNWLSAVIGAWLMMSPWVLGLHNQVQATNATLFVGLIQAVVSIWAALAVRLQSWKTWQNWVAFLCGAWFIVQPFLGHYELGQYYATIAAGLVTIFVNMWSLIDNHEAKDSGNKAPA</sequence>
<evidence type="ECO:0000259" key="2">
    <source>
        <dbReference type="Pfam" id="PF03779"/>
    </source>
</evidence>
<dbReference type="EMBL" id="CP071182">
    <property type="protein sequence ID" value="QSO48049.1"/>
    <property type="molecule type" value="Genomic_DNA"/>
</dbReference>
<accession>A0A9X7Z6J6</accession>
<feature type="transmembrane region" description="Helical" evidence="1">
    <location>
        <begin position="33"/>
        <end position="52"/>
    </location>
</feature>
<dbReference type="Pfam" id="PF03779">
    <property type="entry name" value="SPW"/>
    <property type="match status" value="1"/>
</dbReference>
<evidence type="ECO:0000313" key="3">
    <source>
        <dbReference type="EMBL" id="QSO48049.1"/>
    </source>
</evidence>
<dbReference type="Proteomes" id="UP000663505">
    <property type="component" value="Chromosome"/>
</dbReference>